<sequence>MKTHFFAGPGADDIERAPCGTWLGEGSGLSGMWERVDCHRCQALKEKIIDTAATEERAIVEQMGDMAAFMRAEDGKQEVTP</sequence>
<organism evidence="1 2">
    <name type="scientific">Pseudomonas cedrina</name>
    <dbReference type="NCBI Taxonomy" id="651740"/>
    <lineage>
        <taxon>Bacteria</taxon>
        <taxon>Pseudomonadati</taxon>
        <taxon>Pseudomonadota</taxon>
        <taxon>Gammaproteobacteria</taxon>
        <taxon>Pseudomonadales</taxon>
        <taxon>Pseudomonadaceae</taxon>
        <taxon>Pseudomonas</taxon>
    </lineage>
</organism>
<protein>
    <submittedName>
        <fullName evidence="1">Uncharacterized protein</fullName>
    </submittedName>
</protein>
<comment type="caution">
    <text evidence="1">The sequence shown here is derived from an EMBL/GenBank/DDBJ whole genome shotgun (WGS) entry which is preliminary data.</text>
</comment>
<name>A0A2S9E2G1_PSECE</name>
<evidence type="ECO:0000313" key="2">
    <source>
        <dbReference type="Proteomes" id="UP000239458"/>
    </source>
</evidence>
<gene>
    <name evidence="1" type="ORF">CQ006_04885</name>
</gene>
<dbReference type="AlphaFoldDB" id="A0A2S9E2G1"/>
<proteinExistence type="predicted"/>
<accession>A0A2S9E2G1</accession>
<dbReference type="Proteomes" id="UP000239458">
    <property type="component" value="Unassembled WGS sequence"/>
</dbReference>
<dbReference type="RefSeq" id="WP_105225700.1">
    <property type="nucleotide sequence ID" value="NZ_PCQE01000004.1"/>
</dbReference>
<evidence type="ECO:0000313" key="1">
    <source>
        <dbReference type="EMBL" id="PRC09046.1"/>
    </source>
</evidence>
<dbReference type="EMBL" id="PCQE01000004">
    <property type="protein sequence ID" value="PRC09046.1"/>
    <property type="molecule type" value="Genomic_DNA"/>
</dbReference>
<reference evidence="1 2" key="1">
    <citation type="submission" date="2017-09" db="EMBL/GenBank/DDBJ databases">
        <title>Genomic, metabolic, and phenotypic characteristics of bacterial isolates from the natural microbiome of the model nematode Caenorhabditis elegans.</title>
        <authorList>
            <person name="Zimmermann J."/>
            <person name="Obeng N."/>
            <person name="Yang W."/>
            <person name="Obeng O."/>
            <person name="Kissoyan K."/>
            <person name="Pees B."/>
            <person name="Dirksen P."/>
            <person name="Hoppner M."/>
            <person name="Franke A."/>
            <person name="Rosenstiel P."/>
            <person name="Leippe M."/>
            <person name="Dierking K."/>
            <person name="Kaleta C."/>
            <person name="Schulenburg H."/>
        </authorList>
    </citation>
    <scope>NUCLEOTIDE SEQUENCE [LARGE SCALE GENOMIC DNA]</scope>
    <source>
        <strain evidence="1 2">MYb184</strain>
    </source>
</reference>